<feature type="transmembrane region" description="Helical" evidence="1">
    <location>
        <begin position="21"/>
        <end position="39"/>
    </location>
</feature>
<keyword evidence="1" id="KW-1133">Transmembrane helix</keyword>
<dbReference type="Proteomes" id="UP000500930">
    <property type="component" value="Chromosome"/>
</dbReference>
<evidence type="ECO:0000256" key="1">
    <source>
        <dbReference type="SAM" id="Phobius"/>
    </source>
</evidence>
<accession>A0A858PXV7</accession>
<evidence type="ECO:0000313" key="2">
    <source>
        <dbReference type="EMBL" id="QJC27443.1"/>
    </source>
</evidence>
<dbReference type="AlphaFoldDB" id="A0A858PXV7"/>
<keyword evidence="1" id="KW-0472">Membrane</keyword>
<organism evidence="2 3">
    <name type="scientific">Anaplasma platys</name>
    <dbReference type="NCBI Taxonomy" id="949"/>
    <lineage>
        <taxon>Bacteria</taxon>
        <taxon>Pseudomonadati</taxon>
        <taxon>Pseudomonadota</taxon>
        <taxon>Alphaproteobacteria</taxon>
        <taxon>Rickettsiales</taxon>
        <taxon>Anaplasmataceae</taxon>
        <taxon>Anaplasma</taxon>
    </lineage>
</organism>
<name>A0A858PXV7_9RICK</name>
<protein>
    <submittedName>
        <fullName evidence="2">Uncharacterized protein</fullName>
    </submittedName>
</protein>
<proteinExistence type="predicted"/>
<gene>
    <name evidence="2" type="ORF">ANPL_01690</name>
</gene>
<feature type="transmembrane region" description="Helical" evidence="1">
    <location>
        <begin position="118"/>
        <end position="140"/>
    </location>
</feature>
<reference evidence="2 3" key="1">
    <citation type="journal article" date="2020" name="Pathogens">
        <title>First Whole Genome Sequence of Anaplasma platys, an Obligate Intracellular Rickettsial Pathogen of Dogs.</title>
        <authorList>
            <person name="Llanes A."/>
            <person name="Rajeev S."/>
        </authorList>
    </citation>
    <scope>NUCLEOTIDE SEQUENCE [LARGE SCALE GENOMIC DNA]</scope>
    <source>
        <strain evidence="2 3">S3</strain>
    </source>
</reference>
<dbReference type="KEGG" id="aplt:ANPL_01690"/>
<sequence length="270" mass="30494">MRAPHMAEFTQVFFPLKGICRLRNVFTVGGIALAFLFLMKRLRCSDMDVSCYADIRKCQELKCALENTRIKRLVIERRVEDHFAFFCLSDTIRTDIPQKYLSVANSNERGSGACTSSISASLVLMLLSAVITLVVATYLFKCEALKPETAGLLDFVSGVVVVFLFIFAMIGVQSVASKLFEERKSCEKRIKKLGNTLGKEDKRYVNILKSLELYHSLEEHIRRDIRTSERFAPLVKGKILAGILTASCCEKIVRELERINSEQESVALYA</sequence>
<evidence type="ECO:0000313" key="3">
    <source>
        <dbReference type="Proteomes" id="UP000500930"/>
    </source>
</evidence>
<dbReference type="EMBL" id="CP046391">
    <property type="protein sequence ID" value="QJC27443.1"/>
    <property type="molecule type" value="Genomic_DNA"/>
</dbReference>
<feature type="transmembrane region" description="Helical" evidence="1">
    <location>
        <begin position="152"/>
        <end position="176"/>
    </location>
</feature>
<keyword evidence="1" id="KW-0812">Transmembrane</keyword>
<keyword evidence="3" id="KW-1185">Reference proteome</keyword>